<dbReference type="Proteomes" id="UP001300692">
    <property type="component" value="Unassembled WGS sequence"/>
</dbReference>
<dbReference type="InterPro" id="IPR043781">
    <property type="entry name" value="DUF5723"/>
</dbReference>
<reference evidence="2 3" key="1">
    <citation type="submission" date="2022-10" db="EMBL/GenBank/DDBJ databases">
        <title>Comparative genomics and taxonomic characterization of three novel marine species of genus Reichenbachiella exhibiting antioxidant and polysaccharide degradation activities.</title>
        <authorList>
            <person name="Muhammad N."/>
            <person name="Lee Y.-J."/>
            <person name="Ko J."/>
            <person name="Kim S.-G."/>
        </authorList>
    </citation>
    <scope>NUCLEOTIDE SEQUENCE [LARGE SCALE GENOMIC DNA]</scope>
    <source>
        <strain evidence="2 3">ABR2-5</strain>
    </source>
</reference>
<protein>
    <submittedName>
        <fullName evidence="2">DUF5723 family protein</fullName>
    </submittedName>
</protein>
<name>A0ABT3D288_9BACT</name>
<comment type="caution">
    <text evidence="2">The sequence shown here is derived from an EMBL/GenBank/DDBJ whole genome shotgun (WGS) entry which is preliminary data.</text>
</comment>
<sequence>MRWKADTENYHLADTTFRFEGIDLADVGDFGDAYIDSLKYRIQDTTLYEAYTTGLNTSSYASLMYQLTPYDRFTGTIAAHVVQGHFRMIYSAAYTRKSRACVGLFRQCVQNTSARHRCPD</sequence>
<accession>A0ABT3D288</accession>
<proteinExistence type="predicted"/>
<keyword evidence="3" id="KW-1185">Reference proteome</keyword>
<evidence type="ECO:0000259" key="1">
    <source>
        <dbReference type="Pfam" id="PF18990"/>
    </source>
</evidence>
<evidence type="ECO:0000313" key="2">
    <source>
        <dbReference type="EMBL" id="MCV9389548.1"/>
    </source>
</evidence>
<dbReference type="RefSeq" id="WP_264140538.1">
    <property type="nucleotide sequence ID" value="NZ_JAOYOD010000012.1"/>
</dbReference>
<organism evidence="2 3">
    <name type="scientific">Reichenbachiella ulvae</name>
    <dbReference type="NCBI Taxonomy" id="2980104"/>
    <lineage>
        <taxon>Bacteria</taxon>
        <taxon>Pseudomonadati</taxon>
        <taxon>Bacteroidota</taxon>
        <taxon>Cytophagia</taxon>
        <taxon>Cytophagales</taxon>
        <taxon>Reichenbachiellaceae</taxon>
        <taxon>Reichenbachiella</taxon>
    </lineage>
</organism>
<evidence type="ECO:0000313" key="3">
    <source>
        <dbReference type="Proteomes" id="UP001300692"/>
    </source>
</evidence>
<dbReference type="EMBL" id="JAOYOD010000012">
    <property type="protein sequence ID" value="MCV9389548.1"/>
    <property type="molecule type" value="Genomic_DNA"/>
</dbReference>
<gene>
    <name evidence="2" type="ORF">N7U62_23060</name>
</gene>
<feature type="domain" description="DUF5723" evidence="1">
    <location>
        <begin position="1"/>
        <end position="98"/>
    </location>
</feature>
<dbReference type="Pfam" id="PF18990">
    <property type="entry name" value="DUF5723"/>
    <property type="match status" value="1"/>
</dbReference>